<proteinExistence type="predicted"/>
<protein>
    <submittedName>
        <fullName evidence="1">Uncharacterized protein</fullName>
    </submittedName>
</protein>
<comment type="caution">
    <text evidence="1">The sequence shown here is derived from an EMBL/GenBank/DDBJ whole genome shotgun (WGS) entry which is preliminary data.</text>
</comment>
<dbReference type="Proteomes" id="UP000249547">
    <property type="component" value="Unassembled WGS sequence"/>
</dbReference>
<evidence type="ECO:0000313" key="1">
    <source>
        <dbReference type="EMBL" id="RAJ05207.1"/>
    </source>
</evidence>
<accession>A0A327QTX8</accession>
<dbReference type="RefSeq" id="WP_111597819.1">
    <property type="nucleotide sequence ID" value="NZ_QLLL01000004.1"/>
</dbReference>
<gene>
    <name evidence="1" type="ORF">LX64_02361</name>
</gene>
<dbReference type="OrthoDB" id="677825at2"/>
<dbReference type="AlphaFoldDB" id="A0A327QTX8"/>
<keyword evidence="2" id="KW-1185">Reference proteome</keyword>
<dbReference type="EMBL" id="QLLL01000004">
    <property type="protein sequence ID" value="RAJ05207.1"/>
    <property type="molecule type" value="Genomic_DNA"/>
</dbReference>
<name>A0A327QTX8_9BACT</name>
<organism evidence="1 2">
    <name type="scientific">Chitinophaga skermanii</name>
    <dbReference type="NCBI Taxonomy" id="331697"/>
    <lineage>
        <taxon>Bacteria</taxon>
        <taxon>Pseudomonadati</taxon>
        <taxon>Bacteroidota</taxon>
        <taxon>Chitinophagia</taxon>
        <taxon>Chitinophagales</taxon>
        <taxon>Chitinophagaceae</taxon>
        <taxon>Chitinophaga</taxon>
    </lineage>
</organism>
<sequence length="179" mass="20570">MITPSSIIQHIGTINYAYFETYSLFRNTAYTNSKKLVEQEIEVLLKKGRLIPLEREEKERYDYLQSLLPIEYQLLALDEYTPFQDKVARVEVGTSLAMELDCILSTIMPPPVAYAACIPIYRDVMVFYDAANCMVGKLYVCFECAFMATSKTHSFHVGHELFGMLGRYLQKLGHPLQMT</sequence>
<reference evidence="1 2" key="1">
    <citation type="submission" date="2018-06" db="EMBL/GenBank/DDBJ databases">
        <title>Genomic Encyclopedia of Archaeal and Bacterial Type Strains, Phase II (KMG-II): from individual species to whole genera.</title>
        <authorList>
            <person name="Goeker M."/>
        </authorList>
    </citation>
    <scope>NUCLEOTIDE SEQUENCE [LARGE SCALE GENOMIC DNA]</scope>
    <source>
        <strain evidence="1 2">DSM 23857</strain>
    </source>
</reference>
<evidence type="ECO:0000313" key="2">
    <source>
        <dbReference type="Proteomes" id="UP000249547"/>
    </source>
</evidence>